<keyword evidence="2" id="KW-1185">Reference proteome</keyword>
<accession>A0ABU0EBI9</accession>
<dbReference type="RefSeq" id="WP_307490223.1">
    <property type="nucleotide sequence ID" value="NZ_JAUSVB010000001.1"/>
</dbReference>
<dbReference type="EMBL" id="JAUSVB010000001">
    <property type="protein sequence ID" value="MDQ0372635.1"/>
    <property type="molecule type" value="Genomic_DNA"/>
</dbReference>
<dbReference type="InterPro" id="IPR007061">
    <property type="entry name" value="MST-like"/>
</dbReference>
<evidence type="ECO:0000313" key="1">
    <source>
        <dbReference type="EMBL" id="MDQ0372635.1"/>
    </source>
</evidence>
<dbReference type="SUPFAM" id="SSF109854">
    <property type="entry name" value="DinB/YfiT-like putative metalloenzymes"/>
    <property type="match status" value="1"/>
</dbReference>
<name>A0ABU0EBI9_9CELL</name>
<reference evidence="1 2" key="1">
    <citation type="submission" date="2023-07" db="EMBL/GenBank/DDBJ databases">
        <title>Sorghum-associated microbial communities from plants grown in Nebraska, USA.</title>
        <authorList>
            <person name="Schachtman D."/>
        </authorList>
    </citation>
    <scope>NUCLEOTIDE SEQUENCE [LARGE SCALE GENOMIC DNA]</scope>
    <source>
        <strain evidence="1 2">BE332</strain>
    </source>
</reference>
<evidence type="ECO:0008006" key="3">
    <source>
        <dbReference type="Google" id="ProtNLM"/>
    </source>
</evidence>
<dbReference type="Proteomes" id="UP001239626">
    <property type="component" value="Unassembled WGS sequence"/>
</dbReference>
<organism evidence="1 2">
    <name type="scientific">Cellulomonas humilata</name>
    <dbReference type="NCBI Taxonomy" id="144055"/>
    <lineage>
        <taxon>Bacteria</taxon>
        <taxon>Bacillati</taxon>
        <taxon>Actinomycetota</taxon>
        <taxon>Actinomycetes</taxon>
        <taxon>Micrococcales</taxon>
        <taxon>Cellulomonadaceae</taxon>
        <taxon>Cellulomonas</taxon>
    </lineage>
</organism>
<dbReference type="Gene3D" id="1.20.120.450">
    <property type="entry name" value="dinb family like domain"/>
    <property type="match status" value="1"/>
</dbReference>
<protein>
    <recommendedName>
        <fullName evidence="3">Type I restriction endonuclease subunit M</fullName>
    </recommendedName>
</protein>
<evidence type="ECO:0000313" key="2">
    <source>
        <dbReference type="Proteomes" id="UP001239626"/>
    </source>
</evidence>
<gene>
    <name evidence="1" type="ORF">J2X26_000932</name>
</gene>
<dbReference type="InterPro" id="IPR034660">
    <property type="entry name" value="DinB/YfiT-like"/>
</dbReference>
<comment type="caution">
    <text evidence="1">The sequence shown here is derived from an EMBL/GenBank/DDBJ whole genome shotgun (WGS) entry which is preliminary data.</text>
</comment>
<sequence>MIDDFAKAYLHDDMREVRQSLLGKLDGVSEYDARRPLTRTGTNLLGLIKHLTMSEAWYFGAVFGRPFPDPLPRYDDPGYANRDSLWVEAHESRAAIVDGYERACRHADATIEALSIDAPGHVPWWPRPDVKLFNVLVHLLAETNRHAGHADILREQLDGAVGADLARTVDVDDTGWAAHRARIEAAARAAAGLDS</sequence>
<dbReference type="Pfam" id="PF04978">
    <property type="entry name" value="MST"/>
    <property type="match status" value="1"/>
</dbReference>
<proteinExistence type="predicted"/>